<sequence length="55" mass="5680">MGGAESLKLVIYHPDPESDDADKLALLASADLPTRTRDGKGSAAPIREARGAAFG</sequence>
<accession>A0A8J3R4Y1</accession>
<evidence type="ECO:0000313" key="3">
    <source>
        <dbReference type="Proteomes" id="UP000610966"/>
    </source>
</evidence>
<comment type="caution">
    <text evidence="2">The sequence shown here is derived from an EMBL/GenBank/DDBJ whole genome shotgun (WGS) entry which is preliminary data.</text>
</comment>
<dbReference type="EMBL" id="BOOG01000008">
    <property type="protein sequence ID" value="GIH68573.1"/>
    <property type="molecule type" value="Genomic_DNA"/>
</dbReference>
<dbReference type="Proteomes" id="UP000610966">
    <property type="component" value="Unassembled WGS sequence"/>
</dbReference>
<keyword evidence="3" id="KW-1185">Reference proteome</keyword>
<evidence type="ECO:0000313" key="2">
    <source>
        <dbReference type="EMBL" id="GIH68573.1"/>
    </source>
</evidence>
<gene>
    <name evidence="2" type="ORF">Mth01_08260</name>
</gene>
<reference evidence="2" key="1">
    <citation type="submission" date="2021-01" db="EMBL/GenBank/DDBJ databases">
        <title>Whole genome shotgun sequence of Sphaerimonospora thailandensis NBRC 107569.</title>
        <authorList>
            <person name="Komaki H."/>
            <person name="Tamura T."/>
        </authorList>
    </citation>
    <scope>NUCLEOTIDE SEQUENCE</scope>
    <source>
        <strain evidence="2">NBRC 107569</strain>
    </source>
</reference>
<evidence type="ECO:0000256" key="1">
    <source>
        <dbReference type="SAM" id="MobiDB-lite"/>
    </source>
</evidence>
<name>A0A8J3R4Y1_9ACTN</name>
<organism evidence="2 3">
    <name type="scientific">Sphaerimonospora thailandensis</name>
    <dbReference type="NCBI Taxonomy" id="795644"/>
    <lineage>
        <taxon>Bacteria</taxon>
        <taxon>Bacillati</taxon>
        <taxon>Actinomycetota</taxon>
        <taxon>Actinomycetes</taxon>
        <taxon>Streptosporangiales</taxon>
        <taxon>Streptosporangiaceae</taxon>
        <taxon>Sphaerimonospora</taxon>
    </lineage>
</organism>
<protein>
    <submittedName>
        <fullName evidence="2">Uncharacterized protein</fullName>
    </submittedName>
</protein>
<proteinExistence type="predicted"/>
<feature type="region of interest" description="Disordered" evidence="1">
    <location>
        <begin position="32"/>
        <end position="55"/>
    </location>
</feature>
<dbReference type="AlphaFoldDB" id="A0A8J3R4Y1"/>